<evidence type="ECO:0000313" key="2">
    <source>
        <dbReference type="Proteomes" id="UP000785200"/>
    </source>
</evidence>
<comment type="caution">
    <text evidence="1">The sequence shown here is derived from an EMBL/GenBank/DDBJ whole genome shotgun (WGS) entry which is preliminary data.</text>
</comment>
<gene>
    <name evidence="1" type="ORF">D0Z07_6466</name>
</gene>
<keyword evidence="2" id="KW-1185">Reference proteome</keyword>
<reference evidence="1" key="1">
    <citation type="submission" date="2019-07" db="EMBL/GenBank/DDBJ databases">
        <title>Hyphodiscus hymeniophilus genome sequencing and assembly.</title>
        <authorList>
            <person name="Kramer G."/>
            <person name="Nodwell J."/>
        </authorList>
    </citation>
    <scope>NUCLEOTIDE SEQUENCE</scope>
    <source>
        <strain evidence="1">ATCC 34498</strain>
    </source>
</reference>
<evidence type="ECO:0008006" key="3">
    <source>
        <dbReference type="Google" id="ProtNLM"/>
    </source>
</evidence>
<dbReference type="AlphaFoldDB" id="A0A9P6VFE9"/>
<dbReference type="EMBL" id="VNKQ01000014">
    <property type="protein sequence ID" value="KAG0646907.1"/>
    <property type="molecule type" value="Genomic_DNA"/>
</dbReference>
<dbReference type="Proteomes" id="UP000785200">
    <property type="component" value="Unassembled WGS sequence"/>
</dbReference>
<protein>
    <recommendedName>
        <fullName evidence="3">Caspase domain-containing protein</fullName>
    </recommendedName>
</protein>
<proteinExistence type="predicted"/>
<evidence type="ECO:0000313" key="1">
    <source>
        <dbReference type="EMBL" id="KAG0646907.1"/>
    </source>
</evidence>
<organism evidence="1 2">
    <name type="scientific">Hyphodiscus hymeniophilus</name>
    <dbReference type="NCBI Taxonomy" id="353542"/>
    <lineage>
        <taxon>Eukaryota</taxon>
        <taxon>Fungi</taxon>
        <taxon>Dikarya</taxon>
        <taxon>Ascomycota</taxon>
        <taxon>Pezizomycotina</taxon>
        <taxon>Leotiomycetes</taxon>
        <taxon>Helotiales</taxon>
        <taxon>Hyphodiscaceae</taxon>
        <taxon>Hyphodiscus</taxon>
    </lineage>
</organism>
<dbReference type="OrthoDB" id="4760831at2759"/>
<name>A0A9P6VFE9_9HELO</name>
<accession>A0A9P6VFE9</accession>
<sequence length="432" mass="48725">MEQQRRSSIKIGRLEAALAGGWMFRTDALVTRQRGLSLAHFNDIQVDCLAILLSQCFDLLFSARQLASNARVMLEAIDNIILYMRERVEKGSLHDTSRARYHIRDIGEFAADLNDAAKSAFPNRGRSRYNSVNVCLIRWQEDELQVQNELGRLDHKFQDYGFKTDVWMIPSQNSHLELMSKSIDAIRTSDNDQNLFIIYYAGHGRINEARQAEWTCRGRDPNYASVDWSAIQSLFAKARSDVLVLLGTCAAASSTMRSQYGVMEAIVACGFESKAPPPGEHSFTNTLIEVLDDWIKRPAFSASCLHAEILFQLKLKETRKGREGIKLEWCVTPIHINYTQDSKAPAIELSRRNILPTSSTQPDLIPRNSTYDDAMDIDFDEANTAPTKVSTLTSSGEFQIPHVLIKVGLELDQPPLDAEQCLKWLQSIPLLA</sequence>